<feature type="compositionally biased region" description="Polar residues" evidence="2">
    <location>
        <begin position="142"/>
        <end position="151"/>
    </location>
</feature>
<evidence type="ECO:0000256" key="2">
    <source>
        <dbReference type="SAM" id="MobiDB-lite"/>
    </source>
</evidence>
<dbReference type="PANTHER" id="PTHR33701">
    <property type="entry name" value="TRANSMEMBRANE PROTEIN"/>
    <property type="match status" value="1"/>
</dbReference>
<reference evidence="4" key="1">
    <citation type="submission" date="2025-08" db="UniProtKB">
        <authorList>
            <consortium name="RefSeq"/>
        </authorList>
    </citation>
    <scope>IDENTIFICATION</scope>
    <source>
        <tissue evidence="4">Young leaves</tissue>
    </source>
</reference>
<feature type="region of interest" description="Disordered" evidence="2">
    <location>
        <begin position="140"/>
        <end position="174"/>
    </location>
</feature>
<keyword evidence="3" id="KW-1185">Reference proteome</keyword>
<feature type="compositionally biased region" description="Low complexity" evidence="2">
    <location>
        <begin position="152"/>
        <end position="164"/>
    </location>
</feature>
<sequence length="254" mass="28255">MVATTCKEDGQWSGKKMEVGEGLKTLECLRGRLLAERQASRSAKEEAELMGEKLIELENQIRKETEARNKAERRLKLLMKKLESLNIASTSVTSENSNSTEISTNSSATKETQVQESRSESLVSTISNNKGEKVQEIIIDNKPNQISPDRANSSPNSKSPNNSSTDPHRSPQISQVKYQSFSAEGKERENEHYIDKLAASAPGAAPAATKMKMKMKGIHERGTDVPDAVKQHVIRGNVQRPFERRNQMKAIMSM</sequence>
<evidence type="ECO:0000313" key="3">
    <source>
        <dbReference type="Proteomes" id="UP000504608"/>
    </source>
</evidence>
<feature type="region of interest" description="Disordered" evidence="2">
    <location>
        <begin position="90"/>
        <end position="128"/>
    </location>
</feature>
<proteinExistence type="predicted"/>
<dbReference type="KEGG" id="cmax:111471273"/>
<feature type="coiled-coil region" evidence="1">
    <location>
        <begin position="40"/>
        <end position="88"/>
    </location>
</feature>
<evidence type="ECO:0000256" key="1">
    <source>
        <dbReference type="SAM" id="Coils"/>
    </source>
</evidence>
<name>A0A6J1IB17_CUCMA</name>
<protein>
    <submittedName>
        <fullName evidence="4">Uncharacterized protein LOC111471273</fullName>
    </submittedName>
</protein>
<keyword evidence="1" id="KW-0175">Coiled coil</keyword>
<feature type="compositionally biased region" description="Low complexity" evidence="2">
    <location>
        <begin position="90"/>
        <end position="109"/>
    </location>
</feature>
<dbReference type="GeneID" id="111471273"/>
<accession>A0A6J1IB17</accession>
<evidence type="ECO:0000313" key="4">
    <source>
        <dbReference type="RefSeq" id="XP_022972763.1"/>
    </source>
</evidence>
<organism evidence="3 4">
    <name type="scientific">Cucurbita maxima</name>
    <name type="common">Pumpkin</name>
    <name type="synonym">Winter squash</name>
    <dbReference type="NCBI Taxonomy" id="3661"/>
    <lineage>
        <taxon>Eukaryota</taxon>
        <taxon>Viridiplantae</taxon>
        <taxon>Streptophyta</taxon>
        <taxon>Embryophyta</taxon>
        <taxon>Tracheophyta</taxon>
        <taxon>Spermatophyta</taxon>
        <taxon>Magnoliopsida</taxon>
        <taxon>eudicotyledons</taxon>
        <taxon>Gunneridae</taxon>
        <taxon>Pentapetalae</taxon>
        <taxon>rosids</taxon>
        <taxon>fabids</taxon>
        <taxon>Cucurbitales</taxon>
        <taxon>Cucurbitaceae</taxon>
        <taxon>Cucurbiteae</taxon>
        <taxon>Cucurbita</taxon>
    </lineage>
</organism>
<feature type="compositionally biased region" description="Polar residues" evidence="2">
    <location>
        <begin position="110"/>
        <end position="128"/>
    </location>
</feature>
<dbReference type="AlphaFoldDB" id="A0A6J1IB17"/>
<gene>
    <name evidence="4" type="primary">LOC111471273</name>
</gene>
<dbReference type="RefSeq" id="XP_022972763.1">
    <property type="nucleotide sequence ID" value="XM_023116995.1"/>
</dbReference>
<dbReference type="PANTHER" id="PTHR33701:SF2">
    <property type="entry name" value="TRANSMEMBRANE PROTEIN"/>
    <property type="match status" value="1"/>
</dbReference>
<dbReference type="OrthoDB" id="1939750at2759"/>
<dbReference type="Proteomes" id="UP000504608">
    <property type="component" value="Unplaced"/>
</dbReference>